<dbReference type="Proteomes" id="UP001066276">
    <property type="component" value="Chromosome 8"/>
</dbReference>
<reference evidence="2" key="1">
    <citation type="journal article" date="2022" name="bioRxiv">
        <title>Sequencing and chromosome-scale assembly of the giantPleurodeles waltlgenome.</title>
        <authorList>
            <person name="Brown T."/>
            <person name="Elewa A."/>
            <person name="Iarovenko S."/>
            <person name="Subramanian E."/>
            <person name="Araus A.J."/>
            <person name="Petzold A."/>
            <person name="Susuki M."/>
            <person name="Suzuki K.-i.T."/>
            <person name="Hayashi T."/>
            <person name="Toyoda A."/>
            <person name="Oliveira C."/>
            <person name="Osipova E."/>
            <person name="Leigh N.D."/>
            <person name="Simon A."/>
            <person name="Yun M.H."/>
        </authorList>
    </citation>
    <scope>NUCLEOTIDE SEQUENCE</scope>
    <source>
        <strain evidence="2">20211129_DDA</strain>
        <tissue evidence="2">Liver</tissue>
    </source>
</reference>
<feature type="region of interest" description="Disordered" evidence="1">
    <location>
        <begin position="1"/>
        <end position="34"/>
    </location>
</feature>
<organism evidence="2 3">
    <name type="scientific">Pleurodeles waltl</name>
    <name type="common">Iberian ribbed newt</name>
    <dbReference type="NCBI Taxonomy" id="8319"/>
    <lineage>
        <taxon>Eukaryota</taxon>
        <taxon>Metazoa</taxon>
        <taxon>Chordata</taxon>
        <taxon>Craniata</taxon>
        <taxon>Vertebrata</taxon>
        <taxon>Euteleostomi</taxon>
        <taxon>Amphibia</taxon>
        <taxon>Batrachia</taxon>
        <taxon>Caudata</taxon>
        <taxon>Salamandroidea</taxon>
        <taxon>Salamandridae</taxon>
        <taxon>Pleurodelinae</taxon>
        <taxon>Pleurodeles</taxon>
    </lineage>
</organism>
<dbReference type="AlphaFoldDB" id="A0AAV7P1E2"/>
<gene>
    <name evidence="2" type="ORF">NDU88_008826</name>
</gene>
<evidence type="ECO:0000313" key="2">
    <source>
        <dbReference type="EMBL" id="KAJ1120664.1"/>
    </source>
</evidence>
<name>A0AAV7P1E2_PLEWA</name>
<dbReference type="EMBL" id="JANPWB010000012">
    <property type="protein sequence ID" value="KAJ1120664.1"/>
    <property type="molecule type" value="Genomic_DNA"/>
</dbReference>
<keyword evidence="3" id="KW-1185">Reference proteome</keyword>
<comment type="caution">
    <text evidence="2">The sequence shown here is derived from an EMBL/GenBank/DDBJ whole genome shotgun (WGS) entry which is preliminary data.</text>
</comment>
<evidence type="ECO:0000256" key="1">
    <source>
        <dbReference type="SAM" id="MobiDB-lite"/>
    </source>
</evidence>
<accession>A0AAV7P1E2</accession>
<protein>
    <submittedName>
        <fullName evidence="2">Uncharacterized protein</fullName>
    </submittedName>
</protein>
<proteinExistence type="predicted"/>
<sequence>MQCSHRRAWAAGHTPRGGSEALHKHPGAGSHALQDDCTEPVLLRPAAFCGYTTARGGPTRVQQSYLFIAPRNGRHRESERK</sequence>
<evidence type="ECO:0000313" key="3">
    <source>
        <dbReference type="Proteomes" id="UP001066276"/>
    </source>
</evidence>